<sequence length="123" mass="13511">MERSPPPAPAPPPNTRPSCQVIRTGRFSSLSKALVTLGPCTLLLPSQTVAPILYNQELAGLEPGAGRSGTRSWQVWNQAAEEPEPRGREEAATWTGCRRSCLVFSSSRRRAGEKKLQRLWLNS</sequence>
<gene>
    <name evidence="2" type="ORF">PLEPLA_LOCUS6159</name>
</gene>
<proteinExistence type="predicted"/>
<protein>
    <submittedName>
        <fullName evidence="2">Uncharacterized protein</fullName>
    </submittedName>
</protein>
<dbReference type="EMBL" id="CADEAL010000318">
    <property type="protein sequence ID" value="CAB1418335.1"/>
    <property type="molecule type" value="Genomic_DNA"/>
</dbReference>
<dbReference type="Proteomes" id="UP001153269">
    <property type="component" value="Unassembled WGS sequence"/>
</dbReference>
<accession>A0A9N7Y4S7</accession>
<name>A0A9N7Y4S7_PLEPL</name>
<reference evidence="2" key="1">
    <citation type="submission" date="2020-03" db="EMBL/GenBank/DDBJ databases">
        <authorList>
            <person name="Weist P."/>
        </authorList>
    </citation>
    <scope>NUCLEOTIDE SEQUENCE</scope>
</reference>
<feature type="region of interest" description="Disordered" evidence="1">
    <location>
        <begin position="1"/>
        <end position="20"/>
    </location>
</feature>
<evidence type="ECO:0000313" key="2">
    <source>
        <dbReference type="EMBL" id="CAB1418335.1"/>
    </source>
</evidence>
<organism evidence="2 3">
    <name type="scientific">Pleuronectes platessa</name>
    <name type="common">European plaice</name>
    <dbReference type="NCBI Taxonomy" id="8262"/>
    <lineage>
        <taxon>Eukaryota</taxon>
        <taxon>Metazoa</taxon>
        <taxon>Chordata</taxon>
        <taxon>Craniata</taxon>
        <taxon>Vertebrata</taxon>
        <taxon>Euteleostomi</taxon>
        <taxon>Actinopterygii</taxon>
        <taxon>Neopterygii</taxon>
        <taxon>Teleostei</taxon>
        <taxon>Neoteleostei</taxon>
        <taxon>Acanthomorphata</taxon>
        <taxon>Carangaria</taxon>
        <taxon>Pleuronectiformes</taxon>
        <taxon>Pleuronectoidei</taxon>
        <taxon>Pleuronectidae</taxon>
        <taxon>Pleuronectes</taxon>
    </lineage>
</organism>
<evidence type="ECO:0000313" key="3">
    <source>
        <dbReference type="Proteomes" id="UP001153269"/>
    </source>
</evidence>
<keyword evidence="3" id="KW-1185">Reference proteome</keyword>
<comment type="caution">
    <text evidence="2">The sequence shown here is derived from an EMBL/GenBank/DDBJ whole genome shotgun (WGS) entry which is preliminary data.</text>
</comment>
<feature type="compositionally biased region" description="Pro residues" evidence="1">
    <location>
        <begin position="1"/>
        <end position="15"/>
    </location>
</feature>
<dbReference type="AlphaFoldDB" id="A0A9N7Y4S7"/>
<evidence type="ECO:0000256" key="1">
    <source>
        <dbReference type="SAM" id="MobiDB-lite"/>
    </source>
</evidence>